<protein>
    <submittedName>
        <fullName evidence="1">Uncharacterized protein</fullName>
    </submittedName>
</protein>
<reference evidence="1 2" key="1">
    <citation type="submission" date="2019-09" db="EMBL/GenBank/DDBJ databases">
        <title>Genome sequence of Rhodovastum atsumiense, a diverse member of the Acetobacteraceae family of non-sulfur purple photosynthetic bacteria.</title>
        <authorList>
            <person name="Meyer T."/>
            <person name="Kyndt J."/>
        </authorList>
    </citation>
    <scope>NUCLEOTIDE SEQUENCE [LARGE SCALE GENOMIC DNA]</scope>
    <source>
        <strain evidence="1 2">DSM 21279</strain>
    </source>
</reference>
<evidence type="ECO:0000313" key="2">
    <source>
        <dbReference type="Proteomes" id="UP000325255"/>
    </source>
</evidence>
<dbReference type="AlphaFoldDB" id="A0A5M6IRW5"/>
<gene>
    <name evidence="1" type="ORF">F1189_16560</name>
</gene>
<dbReference type="RefSeq" id="WP_150041945.1">
    <property type="nucleotide sequence ID" value="NZ_OW485601.1"/>
</dbReference>
<dbReference type="EMBL" id="VWPK01000025">
    <property type="protein sequence ID" value="KAA5611022.1"/>
    <property type="molecule type" value="Genomic_DNA"/>
</dbReference>
<sequence>MITMALQGSGSQPLPTAATFAAMAQALCEKTSDVVARVVAIDADLAERAASASVLHPLPDTDALPIEDGDDIADETDDRATRIVREPSGRAMLQALGIAASLLLTWVGMQIV</sequence>
<proteinExistence type="predicted"/>
<name>A0A5M6IRW5_9PROT</name>
<keyword evidence="2" id="KW-1185">Reference proteome</keyword>
<evidence type="ECO:0000313" key="1">
    <source>
        <dbReference type="EMBL" id="KAA5611022.1"/>
    </source>
</evidence>
<comment type="caution">
    <text evidence="1">The sequence shown here is derived from an EMBL/GenBank/DDBJ whole genome shotgun (WGS) entry which is preliminary data.</text>
</comment>
<dbReference type="Proteomes" id="UP000325255">
    <property type="component" value="Unassembled WGS sequence"/>
</dbReference>
<organism evidence="1 2">
    <name type="scientific">Rhodovastum atsumiense</name>
    <dbReference type="NCBI Taxonomy" id="504468"/>
    <lineage>
        <taxon>Bacteria</taxon>
        <taxon>Pseudomonadati</taxon>
        <taxon>Pseudomonadota</taxon>
        <taxon>Alphaproteobacteria</taxon>
        <taxon>Acetobacterales</taxon>
        <taxon>Acetobacteraceae</taxon>
        <taxon>Rhodovastum</taxon>
    </lineage>
</organism>
<accession>A0A5M6IRW5</accession>